<keyword evidence="3" id="KW-1185">Reference proteome</keyword>
<dbReference type="EMBL" id="LAPZ01000001">
    <property type="protein sequence ID" value="OSY89455.1"/>
    <property type="molecule type" value="Genomic_DNA"/>
</dbReference>
<organism evidence="2 3">
    <name type="scientific">Tenacibaculum holothuriorum</name>
    <dbReference type="NCBI Taxonomy" id="1635173"/>
    <lineage>
        <taxon>Bacteria</taxon>
        <taxon>Pseudomonadati</taxon>
        <taxon>Bacteroidota</taxon>
        <taxon>Flavobacteriia</taxon>
        <taxon>Flavobacteriales</taxon>
        <taxon>Flavobacteriaceae</taxon>
        <taxon>Tenacibaculum</taxon>
    </lineage>
</organism>
<feature type="transmembrane region" description="Helical" evidence="1">
    <location>
        <begin position="24"/>
        <end position="48"/>
    </location>
</feature>
<comment type="caution">
    <text evidence="2">The sequence shown here is derived from an EMBL/GenBank/DDBJ whole genome shotgun (WGS) entry which is preliminary data.</text>
</comment>
<reference evidence="2 3" key="1">
    <citation type="submission" date="2015-03" db="EMBL/GenBank/DDBJ databases">
        <title>Genome sequence of Tenacibaculum sp. S2-2, isolated from intestinal microbiota of sea cucumber, Apostichopus japonicas.</title>
        <authorList>
            <person name="Shao Z."/>
            <person name="Wang L."/>
            <person name="Li X."/>
        </authorList>
    </citation>
    <scope>NUCLEOTIDE SEQUENCE [LARGE SCALE GENOMIC DNA]</scope>
    <source>
        <strain evidence="2 3">S2-2</strain>
    </source>
</reference>
<dbReference type="Proteomes" id="UP000194221">
    <property type="component" value="Unassembled WGS sequence"/>
</dbReference>
<dbReference type="AlphaFoldDB" id="A0A1Y2PG97"/>
<dbReference type="InParanoid" id="A0A1Y2PG97"/>
<dbReference type="STRING" id="1635173.WH52_02130"/>
<feature type="transmembrane region" description="Helical" evidence="1">
    <location>
        <begin position="54"/>
        <end position="76"/>
    </location>
</feature>
<keyword evidence="1" id="KW-0812">Transmembrane</keyword>
<protein>
    <submittedName>
        <fullName evidence="2">Uncharacterized protein</fullName>
    </submittedName>
</protein>
<accession>A0A1Y2PG97</accession>
<gene>
    <name evidence="2" type="ORF">WH52_02130</name>
</gene>
<keyword evidence="1" id="KW-0472">Membrane</keyword>
<proteinExistence type="predicted"/>
<dbReference type="RefSeq" id="WP_086029267.1">
    <property type="nucleotide sequence ID" value="NZ_LAPZ01000001.1"/>
</dbReference>
<feature type="transmembrane region" description="Helical" evidence="1">
    <location>
        <begin position="121"/>
        <end position="139"/>
    </location>
</feature>
<evidence type="ECO:0000256" key="1">
    <source>
        <dbReference type="SAM" id="Phobius"/>
    </source>
</evidence>
<feature type="transmembrane region" description="Helical" evidence="1">
    <location>
        <begin position="97"/>
        <end position="115"/>
    </location>
</feature>
<evidence type="ECO:0000313" key="3">
    <source>
        <dbReference type="Proteomes" id="UP000194221"/>
    </source>
</evidence>
<keyword evidence="1" id="KW-1133">Transmembrane helix</keyword>
<evidence type="ECO:0000313" key="2">
    <source>
        <dbReference type="EMBL" id="OSY89455.1"/>
    </source>
</evidence>
<sequence length="143" mass="17173">MNLYEKVLTSSYYYKRNSLYPTKYTIHIISFIHIINIFCISIKLGFNLKNIDSFFGGIFLVVIFWFLTLLHEEFLLSEESFDDRLKCLNPQSIKKYDYLYLIYKLLTGAFVFYVFDIYWGNYFYVCLALIGFNAIYRIISEIK</sequence>
<name>A0A1Y2PG97_9FLAO</name>